<evidence type="ECO:0000313" key="3">
    <source>
        <dbReference type="Proteomes" id="UP001151699"/>
    </source>
</evidence>
<feature type="region of interest" description="Disordered" evidence="1">
    <location>
        <begin position="1"/>
        <end position="70"/>
    </location>
</feature>
<organism evidence="2 3">
    <name type="scientific">Pseudolycoriella hygida</name>
    <dbReference type="NCBI Taxonomy" id="35572"/>
    <lineage>
        <taxon>Eukaryota</taxon>
        <taxon>Metazoa</taxon>
        <taxon>Ecdysozoa</taxon>
        <taxon>Arthropoda</taxon>
        <taxon>Hexapoda</taxon>
        <taxon>Insecta</taxon>
        <taxon>Pterygota</taxon>
        <taxon>Neoptera</taxon>
        <taxon>Endopterygota</taxon>
        <taxon>Diptera</taxon>
        <taxon>Nematocera</taxon>
        <taxon>Sciaroidea</taxon>
        <taxon>Sciaridae</taxon>
        <taxon>Pseudolycoriella</taxon>
    </lineage>
</organism>
<evidence type="ECO:0000256" key="1">
    <source>
        <dbReference type="SAM" id="MobiDB-lite"/>
    </source>
</evidence>
<feature type="region of interest" description="Disordered" evidence="1">
    <location>
        <begin position="686"/>
        <end position="751"/>
    </location>
</feature>
<feature type="non-terminal residue" evidence="2">
    <location>
        <position position="821"/>
    </location>
</feature>
<feature type="compositionally biased region" description="Basic and acidic residues" evidence="1">
    <location>
        <begin position="57"/>
        <end position="70"/>
    </location>
</feature>
<feature type="region of interest" description="Disordered" evidence="1">
    <location>
        <begin position="103"/>
        <end position="262"/>
    </location>
</feature>
<feature type="compositionally biased region" description="Basic and acidic residues" evidence="1">
    <location>
        <begin position="248"/>
        <end position="261"/>
    </location>
</feature>
<feature type="compositionally biased region" description="Polar residues" evidence="1">
    <location>
        <begin position="686"/>
        <end position="700"/>
    </location>
</feature>
<dbReference type="AlphaFoldDB" id="A0A9Q0MUH0"/>
<accession>A0A9Q0MUH0</accession>
<dbReference type="EMBL" id="WJQU01000003">
    <property type="protein sequence ID" value="KAJ6638276.1"/>
    <property type="molecule type" value="Genomic_DNA"/>
</dbReference>
<dbReference type="OrthoDB" id="10369430at2759"/>
<dbReference type="Proteomes" id="UP001151699">
    <property type="component" value="Chromosome X"/>
</dbReference>
<reference evidence="2" key="1">
    <citation type="submission" date="2022-07" db="EMBL/GenBank/DDBJ databases">
        <authorList>
            <person name="Trinca V."/>
            <person name="Uliana J.V.C."/>
            <person name="Torres T.T."/>
            <person name="Ward R.J."/>
            <person name="Monesi N."/>
        </authorList>
    </citation>
    <scope>NUCLEOTIDE SEQUENCE</scope>
    <source>
        <strain evidence="2">HSMRA1968</strain>
        <tissue evidence="2">Whole embryos</tissue>
    </source>
</reference>
<feature type="compositionally biased region" description="Polar residues" evidence="1">
    <location>
        <begin position="222"/>
        <end position="247"/>
    </location>
</feature>
<keyword evidence="3" id="KW-1185">Reference proteome</keyword>
<sequence>MTRARRNAASKSDAENVLSSVPIKNAANAIRQSRRKPAKLKENKENLTKTSTRHKTGRMEHVQPFQEKNEKLIEKSAQTEETEKNKVEVNFDKKKLSKVTDKVKETKENMVPAQEVNNDRPLPKPVTRLTEQTMKTRRKMQSKNSLNEEDKSEAASIAEVLDIAKDSAAPSKGRKVQQKESTVKRPAVVSPVKTRSHTKRSKFSADTAHRKTGRHPKVSPIKEQSSKAVSTLESENTQMESSNNVNENQKDNEVPNPKEKLGSTVSNAKEKFVTARIPTRKFVSKTVNEDKPQITEPVSRNVTTRRFTRNVVSSDQPNEVKAAPQTVVTANTNVVTRRRVIKETTSSDKSNEVKAVPQTLVNANTNVATRRRVIEATASSDKPNEVKALPQTLVIANKNVATRRRVIKETASANKSNEVGAVPQTLVTANTNVATRRRVIKETASANKSNEVEAVSVDVRAKRSQSQPSAMERKFIETNSKEEYVKATATPSGKRKSTPVRIVPSGFSSPWRIDGADPVKHTNNVFSRYSALEKSPIKFSDTSKTVSKPASPTKKIVAQRVANEVPQKKEPKTLKKDIENYFGFVEDDDIPASRPSLPPINGSFVDCFGVAQDKNSDSGLPPVAGPSKPKVGIQTRAKISTPIRRFMELPKAINNIKETIKAMSQATSSTALPYEVKVKTQSKITSHFGDQQYTSQPSSSKESKIEEARKLGKATTSKPVDDTETFNLFDTNWPEREDKPRRSYTRVPKRNRPFPVEYRSILTDDESEFGDTIERKRTKRSKKKDVKYEEELKKFENETNSHFNEIEQFEVIVEKSTFSNA</sequence>
<comment type="caution">
    <text evidence="2">The sequence shown here is derived from an EMBL/GenBank/DDBJ whole genome shotgun (WGS) entry which is preliminary data.</text>
</comment>
<feature type="compositionally biased region" description="Basic residues" evidence="1">
    <location>
        <begin position="742"/>
        <end position="751"/>
    </location>
</feature>
<protein>
    <submittedName>
        <fullName evidence="2">Uncharacterized protein</fullName>
    </submittedName>
</protein>
<evidence type="ECO:0000313" key="2">
    <source>
        <dbReference type="EMBL" id="KAJ6638276.1"/>
    </source>
</evidence>
<name>A0A9Q0MUH0_9DIPT</name>
<feature type="compositionally biased region" description="Basic and acidic residues" evidence="1">
    <location>
        <begin position="701"/>
        <end position="710"/>
    </location>
</feature>
<gene>
    <name evidence="2" type="ORF">Bhyg_11010</name>
</gene>
<proteinExistence type="predicted"/>